<dbReference type="SMART" id="SM00365">
    <property type="entry name" value="LRR_SD22"/>
    <property type="match status" value="5"/>
</dbReference>
<sequence length="178" mass="20649">MFTTIDTALEKWEEENKSDASKSKEVKLNGVFPPIVRISPSISKLTACERFSLSTNMIEKISYLNGFKNLRVLSLGRNLIRSLSGIEVVGDTLEELWISYNQIEKLKGISALRKLKVLYFAHNLVKEWTEFDKLKELTKLEILLFVGNPLRENFIDKNEWTTEVTRRLLHLKKLDSNF</sequence>
<dbReference type="STRING" id="10195.A0A3M7RZD0"/>
<dbReference type="GO" id="GO:0045504">
    <property type="term" value="F:dynein heavy chain binding"/>
    <property type="evidence" value="ECO:0007669"/>
    <property type="project" value="TreeGrafter"/>
</dbReference>
<reference evidence="13 14" key="1">
    <citation type="journal article" date="2018" name="Sci. Rep.">
        <title>Genomic signatures of local adaptation to the degree of environmental predictability in rotifers.</title>
        <authorList>
            <person name="Franch-Gras L."/>
            <person name="Hahn C."/>
            <person name="Garcia-Roger E.M."/>
            <person name="Carmona M.J."/>
            <person name="Serra M."/>
            <person name="Gomez A."/>
        </authorList>
    </citation>
    <scope>NUCLEOTIDE SEQUENCE [LARGE SCALE GENOMIC DNA]</scope>
    <source>
        <strain evidence="13">HYR1</strain>
    </source>
</reference>
<comment type="similarity">
    <text evidence="10">Belongs to the dynein light chain LC1-type family.</text>
</comment>
<evidence type="ECO:0000256" key="11">
    <source>
        <dbReference type="ARBA" id="ARBA00049760"/>
    </source>
</evidence>
<evidence type="ECO:0000256" key="4">
    <source>
        <dbReference type="ARBA" id="ARBA00022701"/>
    </source>
</evidence>
<dbReference type="PROSITE" id="PS51450">
    <property type="entry name" value="LRR"/>
    <property type="match status" value="2"/>
</dbReference>
<keyword evidence="6" id="KW-0243">Dynein</keyword>
<accession>A0A3M7RZD0</accession>
<feature type="domain" description="NXF1/2/3/5-like leucine-rich repeat" evidence="12">
    <location>
        <begin position="93"/>
        <end position="175"/>
    </location>
</feature>
<gene>
    <name evidence="13" type="ORF">BpHYR1_040623</name>
</gene>
<dbReference type="InterPro" id="IPR001611">
    <property type="entry name" value="Leu-rich_rpt"/>
</dbReference>
<evidence type="ECO:0000256" key="3">
    <source>
        <dbReference type="ARBA" id="ARBA00022614"/>
    </source>
</evidence>
<evidence type="ECO:0000256" key="10">
    <source>
        <dbReference type="ARBA" id="ARBA00049659"/>
    </source>
</evidence>
<protein>
    <recommendedName>
        <fullName evidence="11">Dynein axonemal light chain 1</fullName>
    </recommendedName>
</protein>
<keyword evidence="5" id="KW-0677">Repeat</keyword>
<dbReference type="PANTHER" id="PTHR15454:SF73">
    <property type="entry name" value="DYNEIN AXONEMAL LIGHT CHAIN 1"/>
    <property type="match status" value="1"/>
</dbReference>
<dbReference type="GO" id="GO:0005874">
    <property type="term" value="C:microtubule"/>
    <property type="evidence" value="ECO:0007669"/>
    <property type="project" value="UniProtKB-KW"/>
</dbReference>
<evidence type="ECO:0000256" key="2">
    <source>
        <dbReference type="ARBA" id="ARBA00022490"/>
    </source>
</evidence>
<comment type="subcellular location">
    <subcellularLocation>
        <location evidence="1">Cytoplasm</location>
        <location evidence="1">Cytoskeleton</location>
        <location evidence="1">Cilium axoneme</location>
    </subcellularLocation>
</comment>
<evidence type="ECO:0000259" key="12">
    <source>
        <dbReference type="Pfam" id="PF24048"/>
    </source>
</evidence>
<dbReference type="PANTHER" id="PTHR15454">
    <property type="entry name" value="NISCHARIN RELATED"/>
    <property type="match status" value="1"/>
</dbReference>
<evidence type="ECO:0000256" key="7">
    <source>
        <dbReference type="ARBA" id="ARBA00023175"/>
    </source>
</evidence>
<evidence type="ECO:0000256" key="5">
    <source>
        <dbReference type="ARBA" id="ARBA00022737"/>
    </source>
</evidence>
<comment type="caution">
    <text evidence="13">The sequence shown here is derived from an EMBL/GenBank/DDBJ whole genome shotgun (WGS) entry which is preliminary data.</text>
</comment>
<dbReference type="FunFam" id="3.80.10.10:FF:000049">
    <property type="entry name" value="Dynein light chain 1"/>
    <property type="match status" value="1"/>
</dbReference>
<dbReference type="GO" id="GO:0036158">
    <property type="term" value="P:outer dynein arm assembly"/>
    <property type="evidence" value="ECO:0007669"/>
    <property type="project" value="TreeGrafter"/>
</dbReference>
<dbReference type="Pfam" id="PF24048">
    <property type="entry name" value="LRR_NXF1-5"/>
    <property type="match status" value="1"/>
</dbReference>
<organism evidence="13 14">
    <name type="scientific">Brachionus plicatilis</name>
    <name type="common">Marine rotifer</name>
    <name type="synonym">Brachionus muelleri</name>
    <dbReference type="NCBI Taxonomy" id="10195"/>
    <lineage>
        <taxon>Eukaryota</taxon>
        <taxon>Metazoa</taxon>
        <taxon>Spiralia</taxon>
        <taxon>Gnathifera</taxon>
        <taxon>Rotifera</taxon>
        <taxon>Eurotatoria</taxon>
        <taxon>Monogononta</taxon>
        <taxon>Pseudotrocha</taxon>
        <taxon>Ploima</taxon>
        <taxon>Brachionidae</taxon>
        <taxon>Brachionus</taxon>
    </lineage>
</organism>
<keyword evidence="4" id="KW-0493">Microtubule</keyword>
<dbReference type="Proteomes" id="UP000276133">
    <property type="component" value="Unassembled WGS sequence"/>
</dbReference>
<evidence type="ECO:0000256" key="8">
    <source>
        <dbReference type="ARBA" id="ARBA00023212"/>
    </source>
</evidence>
<dbReference type="GO" id="GO:0005930">
    <property type="term" value="C:axoneme"/>
    <property type="evidence" value="ECO:0007669"/>
    <property type="project" value="UniProtKB-SubCell"/>
</dbReference>
<keyword evidence="8" id="KW-0206">Cytoskeleton</keyword>
<keyword evidence="9" id="KW-0966">Cell projection</keyword>
<keyword evidence="7" id="KW-0505">Motor protein</keyword>
<dbReference type="EMBL" id="REGN01002352">
    <property type="protein sequence ID" value="RNA28708.1"/>
    <property type="molecule type" value="Genomic_DNA"/>
</dbReference>
<dbReference type="SUPFAM" id="SSF52058">
    <property type="entry name" value="L domain-like"/>
    <property type="match status" value="1"/>
</dbReference>
<dbReference type="Gene3D" id="3.80.10.10">
    <property type="entry name" value="Ribonuclease Inhibitor"/>
    <property type="match status" value="1"/>
</dbReference>
<dbReference type="GO" id="GO:0043014">
    <property type="term" value="F:alpha-tubulin binding"/>
    <property type="evidence" value="ECO:0007669"/>
    <property type="project" value="TreeGrafter"/>
</dbReference>
<dbReference type="AlphaFoldDB" id="A0A3M7RZD0"/>
<dbReference type="GO" id="GO:0030286">
    <property type="term" value="C:dynein complex"/>
    <property type="evidence" value="ECO:0007669"/>
    <property type="project" value="UniProtKB-KW"/>
</dbReference>
<keyword evidence="2" id="KW-0963">Cytoplasm</keyword>
<evidence type="ECO:0000256" key="1">
    <source>
        <dbReference type="ARBA" id="ARBA00004430"/>
    </source>
</evidence>
<keyword evidence="3" id="KW-0433">Leucine-rich repeat</keyword>
<dbReference type="InterPro" id="IPR057125">
    <property type="entry name" value="NXF1/2/3/5-like_LRR"/>
</dbReference>
<evidence type="ECO:0000313" key="14">
    <source>
        <dbReference type="Proteomes" id="UP000276133"/>
    </source>
</evidence>
<evidence type="ECO:0000256" key="9">
    <source>
        <dbReference type="ARBA" id="ARBA00023273"/>
    </source>
</evidence>
<evidence type="ECO:0000313" key="13">
    <source>
        <dbReference type="EMBL" id="RNA28708.1"/>
    </source>
</evidence>
<name>A0A3M7RZD0_BRAPC</name>
<dbReference type="InterPro" id="IPR032675">
    <property type="entry name" value="LRR_dom_sf"/>
</dbReference>
<evidence type="ECO:0000256" key="6">
    <source>
        <dbReference type="ARBA" id="ARBA00023017"/>
    </source>
</evidence>
<dbReference type="OrthoDB" id="266138at2759"/>
<proteinExistence type="inferred from homology"/>
<keyword evidence="14" id="KW-1185">Reference proteome</keyword>